<reference evidence="1 2" key="1">
    <citation type="submission" date="2018-11" db="EMBL/GenBank/DDBJ databases">
        <authorList>
            <consortium name="Pathogen Informatics"/>
        </authorList>
    </citation>
    <scope>NUCLEOTIDE SEQUENCE [LARGE SCALE GENOMIC DNA]</scope>
    <source>
        <strain>Denwood</strain>
        <strain evidence="2">Zambia</strain>
    </source>
</reference>
<keyword evidence="2" id="KW-1185">Reference proteome</keyword>
<dbReference type="EMBL" id="UZAL01028844">
    <property type="protein sequence ID" value="VDP44072.1"/>
    <property type="molecule type" value="Genomic_DNA"/>
</dbReference>
<dbReference type="AlphaFoldDB" id="A0A183P1T6"/>
<gene>
    <name evidence="1" type="ORF">SMTD_LOCUS8322</name>
</gene>
<name>A0A183P1T6_9TREM</name>
<sequence>MLVNQGNIEAIRRLDQSLQCLRLQLLSQQQSEHALIHDLIEFECEEQWVDEQTLQLNEALTIDETIFQNLSKQIVPIDLIGSTVEQDTQILANINCSNGSTSLVLDSECDHVIHNTNSCELKECVSDSVNHGDHEDDDDHNVADDHDYDIDVSFDEGICKDLEVRITFAKVG</sequence>
<proteinExistence type="predicted"/>
<evidence type="ECO:0000313" key="2">
    <source>
        <dbReference type="Proteomes" id="UP000269396"/>
    </source>
</evidence>
<evidence type="ECO:0000313" key="1">
    <source>
        <dbReference type="EMBL" id="VDP44072.1"/>
    </source>
</evidence>
<organism evidence="1 2">
    <name type="scientific">Schistosoma mattheei</name>
    <dbReference type="NCBI Taxonomy" id="31246"/>
    <lineage>
        <taxon>Eukaryota</taxon>
        <taxon>Metazoa</taxon>
        <taxon>Spiralia</taxon>
        <taxon>Lophotrochozoa</taxon>
        <taxon>Platyhelminthes</taxon>
        <taxon>Trematoda</taxon>
        <taxon>Digenea</taxon>
        <taxon>Strigeidida</taxon>
        <taxon>Schistosomatoidea</taxon>
        <taxon>Schistosomatidae</taxon>
        <taxon>Schistosoma</taxon>
    </lineage>
</organism>
<protein>
    <submittedName>
        <fullName evidence="1">Uncharacterized protein</fullName>
    </submittedName>
</protein>
<dbReference type="Proteomes" id="UP000269396">
    <property type="component" value="Unassembled WGS sequence"/>
</dbReference>
<accession>A0A183P1T6</accession>